<evidence type="ECO:0000313" key="3">
    <source>
        <dbReference type="EMBL" id="OKH46332.1"/>
    </source>
</evidence>
<dbReference type="GO" id="GO:0004197">
    <property type="term" value="F:cysteine-type endopeptidase activity"/>
    <property type="evidence" value="ECO:0007669"/>
    <property type="project" value="InterPro"/>
</dbReference>
<accession>A0A1U7J2D6</accession>
<comment type="caution">
    <text evidence="3">The sequence shown here is derived from an EMBL/GenBank/DDBJ whole genome shotgun (WGS) entry which is preliminary data.</text>
</comment>
<gene>
    <name evidence="3" type="ORF">NIES30_16620</name>
</gene>
<feature type="domain" description="Peptidase C14 caspase" evidence="2">
    <location>
        <begin position="7"/>
        <end position="219"/>
    </location>
</feature>
<dbReference type="RefSeq" id="WP_073609559.1">
    <property type="nucleotide sequence ID" value="NZ_MRCG01000013.1"/>
</dbReference>
<evidence type="ECO:0000313" key="4">
    <source>
        <dbReference type="Proteomes" id="UP000185557"/>
    </source>
</evidence>
<dbReference type="EMBL" id="MRCG01000013">
    <property type="protein sequence ID" value="OKH46332.1"/>
    <property type="molecule type" value="Genomic_DNA"/>
</dbReference>
<organism evidence="3 4">
    <name type="scientific">Phormidium tenue NIES-30</name>
    <dbReference type="NCBI Taxonomy" id="549789"/>
    <lineage>
        <taxon>Bacteria</taxon>
        <taxon>Bacillati</taxon>
        <taxon>Cyanobacteriota</taxon>
        <taxon>Cyanophyceae</taxon>
        <taxon>Oscillatoriophycideae</taxon>
        <taxon>Oscillatoriales</taxon>
        <taxon>Oscillatoriaceae</taxon>
        <taxon>Phormidium</taxon>
    </lineage>
</organism>
<dbReference type="OrthoDB" id="581349at2"/>
<dbReference type="GO" id="GO:0006508">
    <property type="term" value="P:proteolysis"/>
    <property type="evidence" value="ECO:0007669"/>
    <property type="project" value="InterPro"/>
</dbReference>
<protein>
    <recommendedName>
        <fullName evidence="2">Peptidase C14 caspase domain-containing protein</fullName>
    </recommendedName>
</protein>
<dbReference type="Gene3D" id="3.40.50.1460">
    <property type="match status" value="1"/>
</dbReference>
<proteinExistence type="predicted"/>
<evidence type="ECO:0000259" key="2">
    <source>
        <dbReference type="Pfam" id="PF00656"/>
    </source>
</evidence>
<feature type="region of interest" description="Disordered" evidence="1">
    <location>
        <begin position="366"/>
        <end position="386"/>
    </location>
</feature>
<dbReference type="SUPFAM" id="SSF52129">
    <property type="entry name" value="Caspase-like"/>
    <property type="match status" value="1"/>
</dbReference>
<dbReference type="Proteomes" id="UP000185557">
    <property type="component" value="Unassembled WGS sequence"/>
</dbReference>
<dbReference type="STRING" id="549789.NIES30_16620"/>
<reference evidence="3 4" key="1">
    <citation type="submission" date="2016-11" db="EMBL/GenBank/DDBJ databases">
        <title>Draft Genome Sequences of Nine Cyanobacterial Strains from Diverse Habitats.</title>
        <authorList>
            <person name="Zhu T."/>
            <person name="Hou S."/>
            <person name="Lu X."/>
            <person name="Hess W.R."/>
        </authorList>
    </citation>
    <scope>NUCLEOTIDE SEQUENCE [LARGE SCALE GENOMIC DNA]</scope>
    <source>
        <strain evidence="3 4">NIES-30</strain>
    </source>
</reference>
<dbReference type="Pfam" id="PF00656">
    <property type="entry name" value="Peptidase_C14"/>
    <property type="match status" value="1"/>
</dbReference>
<dbReference type="InterPro" id="IPR029030">
    <property type="entry name" value="Caspase-like_dom_sf"/>
</dbReference>
<dbReference type="InterPro" id="IPR011600">
    <property type="entry name" value="Pept_C14_caspase"/>
</dbReference>
<dbReference type="AlphaFoldDB" id="A0A1U7J2D6"/>
<keyword evidence="4" id="KW-1185">Reference proteome</keyword>
<sequence length="649" mass="69981">MASHWPVIVGINQYQSLQPLMYAQFDALELRDFLVAEVGLPAQYCSLLTDISAVVYEGAAAPTREVMLQRLAQSCDRADPEDTVWFFFSGYGVQWQGKDYLLPIDADPNRIDQTGILVETLLDQLAQGNQRQSIVMLDMNRPQSALSPAPGGGNLGDQTLALAKSLEIPLVLSCQPNQFSQETLAVRHGLFTEALIEGMRFHGCLTLAQLVDYLGDRVPELCQHHWRPVQNPVAVVPSGQQYAMLVPPSLVGQMPLGVMPQPEILSEPQPEPSISLPIEPSPSWPVYPALVPVDLPNNEFAKPRPSIEPVEPELLPGVLPEVTKPSAPSQPATSSLVPWQRWVILAAGLLLLGVLWRNQESFVGGGAAPEATAPSVVPPSGGTGGEVDPAAETVGEPLFPGAAASGAEALARARTALDQRQFGEALSWLTQIPEGERPEDYEALVNQAEMGYTNAELSGGAALTQARRLIEPVSASLFNDAIEQARQVPVGDPAYDQAQADIKRWSLVILDLAEGRAAAGDLDAAISAARLVPEDQGETWGQAQAQVQKWEQSRVNRQLLQEAQSLLQPDQATSFQSAIAIAQQIPPDYPESAIAQERIDQWSRDILAIARARAASGQLPSAISAAGLVPPGTSAYDQAQQEIQQWQSQ</sequence>
<name>A0A1U7J2D6_9CYAN</name>
<evidence type="ECO:0000256" key="1">
    <source>
        <dbReference type="SAM" id="MobiDB-lite"/>
    </source>
</evidence>